<dbReference type="SMART" id="SM00612">
    <property type="entry name" value="Kelch"/>
    <property type="match status" value="2"/>
</dbReference>
<dbReference type="SUPFAM" id="SSF81383">
    <property type="entry name" value="F-box domain"/>
    <property type="match status" value="1"/>
</dbReference>
<keyword evidence="1" id="KW-0880">Kelch repeat</keyword>
<dbReference type="Pfam" id="PF00646">
    <property type="entry name" value="F-box"/>
    <property type="match status" value="1"/>
</dbReference>
<dbReference type="PROSITE" id="PS50181">
    <property type="entry name" value="FBOX"/>
    <property type="match status" value="1"/>
</dbReference>
<gene>
    <name evidence="4" type="ORF">LIER_36200</name>
</gene>
<proteinExistence type="predicted"/>
<reference evidence="4 5" key="1">
    <citation type="submission" date="2024-01" db="EMBL/GenBank/DDBJ databases">
        <title>The complete chloroplast genome sequence of Lithospermum erythrorhizon: insights into the phylogenetic relationship among Boraginaceae species and the maternal lineages of purple gromwells.</title>
        <authorList>
            <person name="Okada T."/>
            <person name="Watanabe K."/>
        </authorList>
    </citation>
    <scope>NUCLEOTIDE SEQUENCE [LARGE SCALE GENOMIC DNA]</scope>
</reference>
<dbReference type="InterPro" id="IPR015915">
    <property type="entry name" value="Kelch-typ_b-propeller"/>
</dbReference>
<dbReference type="SMART" id="SM00256">
    <property type="entry name" value="FBOX"/>
    <property type="match status" value="1"/>
</dbReference>
<name>A0AAV3P2X2_LITER</name>
<protein>
    <recommendedName>
        <fullName evidence="3">F-box domain-containing protein</fullName>
    </recommendedName>
</protein>
<dbReference type="InterPro" id="IPR057499">
    <property type="entry name" value="Kelch_FKB95"/>
</dbReference>
<evidence type="ECO:0000256" key="1">
    <source>
        <dbReference type="ARBA" id="ARBA00022441"/>
    </source>
</evidence>
<accession>A0AAV3P2X2</accession>
<dbReference type="InterPro" id="IPR036047">
    <property type="entry name" value="F-box-like_dom_sf"/>
</dbReference>
<dbReference type="InterPro" id="IPR006652">
    <property type="entry name" value="Kelch_1"/>
</dbReference>
<dbReference type="Proteomes" id="UP001454036">
    <property type="component" value="Unassembled WGS sequence"/>
</dbReference>
<sequence length="405" mass="45754">MQRIRVSSRQSPVHKLGDSQMTLSPKFRLAAMQSSLLDPSLDYELSMKGDSLIPGLPDDIALNSLLRLPVDDHTHCRAVCKRWYSLFGSKERFFTRRKELGFHDPWLFVFASHKCTGNIQWKVLNLTHFSWHSIPPMPCKDKVCPHGFRCVSIPREGILFVCGGSLTAVDSPLNLVLKYEVQKNRWTVMKKMITARSFFASGVIDGMIYVAGGNSTDLFELDSAEVLDPSKGTWRSIPSMDTNMVAYDAAVLNGKLLITEGWFWPFYVAPRGQIYDPRTNNWETMAEGLREGWTGSSAVVHGNLFVVSEHERTKLKVYDTENDCWETIEGPPLPDQICKPFSVNCSDCRIFVVGRNLHLAIGYIIRLCPRNSTDNRLKFSVQWQVVVAPETLSNLTPSSAQILFA</sequence>
<dbReference type="Pfam" id="PF25210">
    <property type="entry name" value="Kelch_FKB95"/>
    <property type="match status" value="1"/>
</dbReference>
<dbReference type="EMBL" id="BAABME010016403">
    <property type="protein sequence ID" value="GAA0145819.1"/>
    <property type="molecule type" value="Genomic_DNA"/>
</dbReference>
<dbReference type="PANTHER" id="PTHR46344:SF4">
    <property type="entry name" value="OS07G0153400 PROTEIN"/>
    <property type="match status" value="1"/>
</dbReference>
<dbReference type="Gene3D" id="1.20.1280.50">
    <property type="match status" value="1"/>
</dbReference>
<evidence type="ECO:0000259" key="3">
    <source>
        <dbReference type="PROSITE" id="PS50181"/>
    </source>
</evidence>
<organism evidence="4 5">
    <name type="scientific">Lithospermum erythrorhizon</name>
    <name type="common">Purple gromwell</name>
    <name type="synonym">Lithospermum officinale var. erythrorhizon</name>
    <dbReference type="NCBI Taxonomy" id="34254"/>
    <lineage>
        <taxon>Eukaryota</taxon>
        <taxon>Viridiplantae</taxon>
        <taxon>Streptophyta</taxon>
        <taxon>Embryophyta</taxon>
        <taxon>Tracheophyta</taxon>
        <taxon>Spermatophyta</taxon>
        <taxon>Magnoliopsida</taxon>
        <taxon>eudicotyledons</taxon>
        <taxon>Gunneridae</taxon>
        <taxon>Pentapetalae</taxon>
        <taxon>asterids</taxon>
        <taxon>lamiids</taxon>
        <taxon>Boraginales</taxon>
        <taxon>Boraginaceae</taxon>
        <taxon>Boraginoideae</taxon>
        <taxon>Lithospermeae</taxon>
        <taxon>Lithospermum</taxon>
    </lineage>
</organism>
<dbReference type="PANTHER" id="PTHR46344">
    <property type="entry name" value="OS02G0202900 PROTEIN"/>
    <property type="match status" value="1"/>
</dbReference>
<comment type="caution">
    <text evidence="4">The sequence shown here is derived from an EMBL/GenBank/DDBJ whole genome shotgun (WGS) entry which is preliminary data.</text>
</comment>
<evidence type="ECO:0000256" key="2">
    <source>
        <dbReference type="ARBA" id="ARBA00022737"/>
    </source>
</evidence>
<dbReference type="Gene3D" id="2.120.10.80">
    <property type="entry name" value="Kelch-type beta propeller"/>
    <property type="match status" value="1"/>
</dbReference>
<feature type="domain" description="F-box" evidence="3">
    <location>
        <begin position="50"/>
        <end position="97"/>
    </location>
</feature>
<keyword evidence="2" id="KW-0677">Repeat</keyword>
<dbReference type="SUPFAM" id="SSF117281">
    <property type="entry name" value="Kelch motif"/>
    <property type="match status" value="1"/>
</dbReference>
<evidence type="ECO:0000313" key="4">
    <source>
        <dbReference type="EMBL" id="GAA0145819.1"/>
    </source>
</evidence>
<dbReference type="AlphaFoldDB" id="A0AAV3P2X2"/>
<evidence type="ECO:0000313" key="5">
    <source>
        <dbReference type="Proteomes" id="UP001454036"/>
    </source>
</evidence>
<dbReference type="InterPro" id="IPR001810">
    <property type="entry name" value="F-box_dom"/>
</dbReference>
<keyword evidence="5" id="KW-1185">Reference proteome</keyword>